<dbReference type="EMBL" id="WOYG01000001">
    <property type="protein sequence ID" value="NLV09052.1"/>
    <property type="molecule type" value="Genomic_DNA"/>
</dbReference>
<accession>A0A847TSP1</accession>
<evidence type="ECO:0000313" key="1">
    <source>
        <dbReference type="EMBL" id="NLV09052.1"/>
    </source>
</evidence>
<sequence>MTDADAVTRLRRADADRRAARERVDAVGEDALRALRTACEELRALLTEYEGRATGDGDFAAFIEFQDRIAHFTNDLDEELPERTVFEEIDERLQQRRLTEDDFAAVRERIDAAAETVDPLVEWEDARERYREARRATRRRLDTVGDQIDDRERLVELGEADLDAPTERLREPIERYDEAVTDAFDAFRSNASAREVLDFVETTALYPLVPFREPPEDLLAYVHGHEAGTEPIPKLLAYAAYSQSKLDHYVADADALKRSVATRQTYLERLDADPLTVGWPPPAADTLRWQCNERISVVARFAPDVVSDLRAVRALTRRSDYDRLRDSAVARERLTDAERERLRTGAVADELADLRAERDALRDALDELSPLA</sequence>
<name>A0A847TSP1_9EURY</name>
<protein>
    <submittedName>
        <fullName evidence="1">Uncharacterized protein</fullName>
    </submittedName>
</protein>
<dbReference type="Pfam" id="PF23432">
    <property type="entry name" value="DUF7118"/>
    <property type="match status" value="1"/>
</dbReference>
<dbReference type="RefSeq" id="WP_170092975.1">
    <property type="nucleotide sequence ID" value="NZ_WOYG01000001.1"/>
</dbReference>
<dbReference type="AlphaFoldDB" id="A0A847TSP1"/>
<proteinExistence type="predicted"/>
<dbReference type="InterPro" id="IPR055542">
    <property type="entry name" value="DUF7118"/>
</dbReference>
<dbReference type="OrthoDB" id="204360at2157"/>
<organism evidence="1 2">
    <name type="scientific">Halomicrobium mukohataei</name>
    <dbReference type="NCBI Taxonomy" id="57705"/>
    <lineage>
        <taxon>Archaea</taxon>
        <taxon>Methanobacteriati</taxon>
        <taxon>Methanobacteriota</taxon>
        <taxon>Stenosarchaea group</taxon>
        <taxon>Halobacteria</taxon>
        <taxon>Halobacteriales</taxon>
        <taxon>Haloarculaceae</taxon>
        <taxon>Halomicrobium</taxon>
    </lineage>
</organism>
<gene>
    <name evidence="1" type="ORF">GOC74_03805</name>
</gene>
<reference evidence="1" key="1">
    <citation type="submission" date="2019-12" db="EMBL/GenBank/DDBJ databases">
        <title>Whole-genome sequence of Halomicrobium mukohataei pws1.</title>
        <authorList>
            <person name="Verma D.K."/>
            <person name="Gopal K."/>
            <person name="Prasad E.S."/>
        </authorList>
    </citation>
    <scope>NUCLEOTIDE SEQUENCE</scope>
    <source>
        <strain evidence="1">Pws1</strain>
    </source>
</reference>
<dbReference type="Proteomes" id="UP000608662">
    <property type="component" value="Unassembled WGS sequence"/>
</dbReference>
<evidence type="ECO:0000313" key="2">
    <source>
        <dbReference type="Proteomes" id="UP000608662"/>
    </source>
</evidence>
<comment type="caution">
    <text evidence="1">The sequence shown here is derived from an EMBL/GenBank/DDBJ whole genome shotgun (WGS) entry which is preliminary data.</text>
</comment>